<evidence type="ECO:0000259" key="2">
    <source>
        <dbReference type="SMART" id="SM00382"/>
    </source>
</evidence>
<dbReference type="InterPro" id="IPR003593">
    <property type="entry name" value="AAA+_ATPase"/>
</dbReference>
<dbReference type="GO" id="GO:0003700">
    <property type="term" value="F:DNA-binding transcription factor activity"/>
    <property type="evidence" value="ECO:0007669"/>
    <property type="project" value="InterPro"/>
</dbReference>
<dbReference type="RefSeq" id="WP_043401338.1">
    <property type="nucleotide sequence ID" value="NZ_JPMI01000178.1"/>
</dbReference>
<accession>A0A084SQJ1</accession>
<dbReference type="Pfam" id="PF13191">
    <property type="entry name" value="AAA_16"/>
    <property type="match status" value="1"/>
</dbReference>
<dbReference type="EMBL" id="JPMI01000178">
    <property type="protein sequence ID" value="KFA90726.1"/>
    <property type="molecule type" value="Genomic_DNA"/>
</dbReference>
<dbReference type="InterPro" id="IPR036390">
    <property type="entry name" value="WH_DNA-bd_sf"/>
</dbReference>
<dbReference type="InterPro" id="IPR036388">
    <property type="entry name" value="WH-like_DNA-bd_sf"/>
</dbReference>
<evidence type="ECO:0000313" key="3">
    <source>
        <dbReference type="EMBL" id="KFA90726.1"/>
    </source>
</evidence>
<protein>
    <recommendedName>
        <fullName evidence="2">AAA+ ATPase domain-containing protein</fullName>
    </recommendedName>
</protein>
<dbReference type="InterPro" id="IPR027417">
    <property type="entry name" value="P-loop_NTPase"/>
</dbReference>
<dbReference type="SUPFAM" id="SSF52540">
    <property type="entry name" value="P-loop containing nucleoside triphosphate hydrolases"/>
    <property type="match status" value="1"/>
</dbReference>
<organism evidence="3 4">
    <name type="scientific">Archangium violaceum Cb vi76</name>
    <dbReference type="NCBI Taxonomy" id="1406225"/>
    <lineage>
        <taxon>Bacteria</taxon>
        <taxon>Pseudomonadati</taxon>
        <taxon>Myxococcota</taxon>
        <taxon>Myxococcia</taxon>
        <taxon>Myxococcales</taxon>
        <taxon>Cystobacterineae</taxon>
        <taxon>Archangiaceae</taxon>
        <taxon>Archangium</taxon>
    </lineage>
</organism>
<proteinExistence type="predicted"/>
<dbReference type="InterPro" id="IPR000835">
    <property type="entry name" value="HTH_MarR-typ"/>
</dbReference>
<dbReference type="Gene3D" id="3.40.50.300">
    <property type="entry name" value="P-loop containing nucleotide triphosphate hydrolases"/>
    <property type="match status" value="1"/>
</dbReference>
<comment type="caution">
    <text evidence="3">The sequence shown here is derived from an EMBL/GenBank/DDBJ whole genome shotgun (WGS) entry which is preliminary data.</text>
</comment>
<name>A0A084SQJ1_9BACT</name>
<feature type="domain" description="AAA+ ATPase" evidence="2">
    <location>
        <begin position="45"/>
        <end position="216"/>
    </location>
</feature>
<dbReference type="Gene3D" id="1.10.10.10">
    <property type="entry name" value="Winged helix-like DNA-binding domain superfamily/Winged helix DNA-binding domain"/>
    <property type="match status" value="1"/>
</dbReference>
<evidence type="ECO:0000256" key="1">
    <source>
        <dbReference type="ARBA" id="ARBA00023125"/>
    </source>
</evidence>
<dbReference type="Pfam" id="PF12802">
    <property type="entry name" value="MarR_2"/>
    <property type="match status" value="1"/>
</dbReference>
<evidence type="ECO:0000313" key="4">
    <source>
        <dbReference type="Proteomes" id="UP000028547"/>
    </source>
</evidence>
<dbReference type="AlphaFoldDB" id="A0A084SQJ1"/>
<sequence length="528" mass="60702">MSQRGPLLFNPSRASFEELEKTFVGRWPQLEAFERDLLADGAGPSTRHWLLIGPRGSGKSHFTELLSRRLRQNHGWGVARLPEEHYQIASVAELLEQILIRLEGLKVSPFAQERDPRRVEELAIDRLRAWRQKHGKPCLVVLENLGQFLDRKLTARRDQSRLREVLMQEPPFILLATATSYVEATVEHSAPFYDFFQISMLDELSREEVIGLVQARAQWDQDENLLGRMEQVKLRLEAIFHFSGGNPRLVLALYGVLRHGVTEDLHTQLLELLDEVTPYYQARLTNVSPQMVRVLTEMALAEGPLTPAEIGRRTRLTTPQVTANITRLGDERFVRPGGRPEDQRSRYYELTDRLFRIWMQMREGEPVRQRLLLLTEFFQRWYGWDWEEPGSESPGRCQDLLKTLDHLSEAFPDEHDALRVWQLDSSSGTDDPQLIAREALAQAFRAHMPRLARVPRLRPHVLECYRRLRERGILTEDIPPYSDALAVQNAPSVDRALSALHPEMREAVALLLGRASDEAGDSKQQSAS</sequence>
<dbReference type="InterPro" id="IPR041664">
    <property type="entry name" value="AAA_16"/>
</dbReference>
<reference evidence="3 4" key="1">
    <citation type="submission" date="2014-07" db="EMBL/GenBank/DDBJ databases">
        <title>Draft Genome Sequence of Gephyronic Acid Producer, Cystobacter violaceus Strain Cb vi76.</title>
        <authorList>
            <person name="Stevens D.C."/>
            <person name="Young J."/>
            <person name="Carmichael R."/>
            <person name="Tan J."/>
            <person name="Taylor R.E."/>
        </authorList>
    </citation>
    <scope>NUCLEOTIDE SEQUENCE [LARGE SCALE GENOMIC DNA]</scope>
    <source>
        <strain evidence="3 4">Cb vi76</strain>
    </source>
</reference>
<dbReference type="GO" id="GO:0003677">
    <property type="term" value="F:DNA binding"/>
    <property type="evidence" value="ECO:0007669"/>
    <property type="project" value="UniProtKB-KW"/>
</dbReference>
<dbReference type="Proteomes" id="UP000028547">
    <property type="component" value="Unassembled WGS sequence"/>
</dbReference>
<gene>
    <name evidence="3" type="ORF">Q664_26800</name>
</gene>
<keyword evidence="1" id="KW-0238">DNA-binding</keyword>
<dbReference type="SMART" id="SM00382">
    <property type="entry name" value="AAA"/>
    <property type="match status" value="1"/>
</dbReference>
<dbReference type="SUPFAM" id="SSF46785">
    <property type="entry name" value="Winged helix' DNA-binding domain"/>
    <property type="match status" value="1"/>
</dbReference>